<keyword evidence="5" id="KW-0216">Detoxification</keyword>
<dbReference type="RefSeq" id="WP_061804464.1">
    <property type="nucleotide sequence ID" value="NZ_FOXX01000018.1"/>
</dbReference>
<organism evidence="12 13">
    <name type="scientific">Priestia endophytica DSM 13796</name>
    <dbReference type="NCBI Taxonomy" id="1121089"/>
    <lineage>
        <taxon>Bacteria</taxon>
        <taxon>Bacillati</taxon>
        <taxon>Bacillota</taxon>
        <taxon>Bacilli</taxon>
        <taxon>Bacillales</taxon>
        <taxon>Bacillaceae</taxon>
        <taxon>Priestia</taxon>
    </lineage>
</organism>
<protein>
    <recommendedName>
        <fullName evidence="4">Probable nitronate monooxygenase</fullName>
    </recommendedName>
    <alternativeName>
        <fullName evidence="10">Propionate 3-nitronate monooxygenase</fullName>
    </alternativeName>
</protein>
<evidence type="ECO:0000256" key="4">
    <source>
        <dbReference type="ARBA" id="ARBA00013457"/>
    </source>
</evidence>
<dbReference type="EMBL" id="FOXX01000018">
    <property type="protein sequence ID" value="SFQ86137.1"/>
    <property type="molecule type" value="Genomic_DNA"/>
</dbReference>
<evidence type="ECO:0000256" key="2">
    <source>
        <dbReference type="ARBA" id="ARBA00003535"/>
    </source>
</evidence>
<accession>A0A1I6BZ39</accession>
<evidence type="ECO:0000256" key="6">
    <source>
        <dbReference type="ARBA" id="ARBA00022630"/>
    </source>
</evidence>
<name>A0A1I6BZ39_9BACI</name>
<dbReference type="Gene3D" id="3.20.20.70">
    <property type="entry name" value="Aldolase class I"/>
    <property type="match status" value="1"/>
</dbReference>
<keyword evidence="9 12" id="KW-0503">Monooxygenase</keyword>
<evidence type="ECO:0000256" key="1">
    <source>
        <dbReference type="ARBA" id="ARBA00001917"/>
    </source>
</evidence>
<evidence type="ECO:0000256" key="10">
    <source>
        <dbReference type="ARBA" id="ARBA00031155"/>
    </source>
</evidence>
<sequence length="347" mass="38103">MNDFMKMFSLTKPIIQAPMAGGIIKPRLAAAVSEYGALGSLASGYLTPQVLEDQIKEMFELTEGSFQVNLFVPADNGTPNDEDVQHWKQNLPLCDKASPFTVIKEEWDDFYAKIELILQCGVKYCSFTFDLPPEDAVKELKKAGCGLIGTASSVEEAILMEERGMDAVVLQGSEAGGHRGSFLKSKGESSIGLMALIPQTTDVINIPVIAAGGIMDYRGVKAALTLGAQGVQVGTAFLICHESYAHPAYKQKIISENETTTRLTKLFSGKEARGIVNKWMEDKKLDEVRSLPYPYQNTLTKPMRQQAALQNDPEQMSLWAGQGIRSLNKETSVKELLDKLCQENITV</sequence>
<dbReference type="Pfam" id="PF03060">
    <property type="entry name" value="NMO"/>
    <property type="match status" value="1"/>
</dbReference>
<evidence type="ECO:0000313" key="13">
    <source>
        <dbReference type="Proteomes" id="UP000182762"/>
    </source>
</evidence>
<dbReference type="InterPro" id="IPR013785">
    <property type="entry name" value="Aldolase_TIM"/>
</dbReference>
<dbReference type="InterPro" id="IPR004136">
    <property type="entry name" value="NMO"/>
</dbReference>
<keyword evidence="7" id="KW-0288">FMN</keyword>
<dbReference type="Proteomes" id="UP000182762">
    <property type="component" value="Unassembled WGS sequence"/>
</dbReference>
<dbReference type="GO" id="GO:0004497">
    <property type="term" value="F:monooxygenase activity"/>
    <property type="evidence" value="ECO:0007669"/>
    <property type="project" value="UniProtKB-KW"/>
</dbReference>
<comment type="caution">
    <text evidence="12">The sequence shown here is derived from an EMBL/GenBank/DDBJ whole genome shotgun (WGS) entry which is preliminary data.</text>
</comment>
<evidence type="ECO:0000313" key="12">
    <source>
        <dbReference type="EMBL" id="SFQ86137.1"/>
    </source>
</evidence>
<comment type="cofactor">
    <cofactor evidence="1">
        <name>FMN</name>
        <dbReference type="ChEBI" id="CHEBI:58210"/>
    </cofactor>
</comment>
<evidence type="ECO:0000256" key="9">
    <source>
        <dbReference type="ARBA" id="ARBA00023033"/>
    </source>
</evidence>
<reference evidence="12 13" key="1">
    <citation type="submission" date="2016-10" db="EMBL/GenBank/DDBJ databases">
        <authorList>
            <person name="Varghese N."/>
            <person name="Submissions S."/>
        </authorList>
    </citation>
    <scope>NUCLEOTIDE SEQUENCE [LARGE SCALE GENOMIC DNA]</scope>
    <source>
        <strain evidence="12 13">DSM 13796</strain>
    </source>
</reference>
<dbReference type="GeneID" id="93713111"/>
<proteinExistence type="inferred from homology"/>
<comment type="catalytic activity">
    <reaction evidence="11">
        <text>3 propionate 3-nitronate + 3 O2 + H2O = 3 3-oxopropanoate + 2 nitrate + nitrite + H2O2 + 3 H(+)</text>
        <dbReference type="Rhea" id="RHEA:57332"/>
        <dbReference type="ChEBI" id="CHEBI:15377"/>
        <dbReference type="ChEBI" id="CHEBI:15378"/>
        <dbReference type="ChEBI" id="CHEBI:15379"/>
        <dbReference type="ChEBI" id="CHEBI:16240"/>
        <dbReference type="ChEBI" id="CHEBI:16301"/>
        <dbReference type="ChEBI" id="CHEBI:17632"/>
        <dbReference type="ChEBI" id="CHEBI:33190"/>
        <dbReference type="ChEBI" id="CHEBI:136067"/>
    </reaction>
</comment>
<evidence type="ECO:0000256" key="3">
    <source>
        <dbReference type="ARBA" id="ARBA00009881"/>
    </source>
</evidence>
<keyword evidence="8" id="KW-0560">Oxidoreductase</keyword>
<evidence type="ECO:0000256" key="8">
    <source>
        <dbReference type="ARBA" id="ARBA00023002"/>
    </source>
</evidence>
<dbReference type="CDD" id="cd04730">
    <property type="entry name" value="NPD_like"/>
    <property type="match status" value="1"/>
</dbReference>
<evidence type="ECO:0000256" key="5">
    <source>
        <dbReference type="ARBA" id="ARBA00022575"/>
    </source>
</evidence>
<comment type="similarity">
    <text evidence="3">Belongs to the nitronate monooxygenase family. NMO class I subfamily.</text>
</comment>
<comment type="function">
    <text evidence="2">Nitronate monooxygenase that uses molecular oxygen to catalyze the oxidative denitrification of alkyl nitronates. Acts on propionate 3-nitronate (P3N), the presumed physiological substrate. Probably functions in the detoxification of P3N, a metabolic poison produced by plants and fungi as a defense mechanism.</text>
</comment>
<evidence type="ECO:0000256" key="11">
    <source>
        <dbReference type="ARBA" id="ARBA00049401"/>
    </source>
</evidence>
<dbReference type="SUPFAM" id="SSF51412">
    <property type="entry name" value="Inosine monophosphate dehydrogenase (IMPDH)"/>
    <property type="match status" value="1"/>
</dbReference>
<keyword evidence="6" id="KW-0285">Flavoprotein</keyword>
<keyword evidence="13" id="KW-1185">Reference proteome</keyword>
<dbReference type="PANTHER" id="PTHR42747">
    <property type="entry name" value="NITRONATE MONOOXYGENASE-RELATED"/>
    <property type="match status" value="1"/>
</dbReference>
<gene>
    <name evidence="12" type="ORF">SAMN02745910_04579</name>
</gene>
<dbReference type="PANTHER" id="PTHR42747:SF3">
    <property type="entry name" value="NITRONATE MONOOXYGENASE-RELATED"/>
    <property type="match status" value="1"/>
</dbReference>
<evidence type="ECO:0000256" key="7">
    <source>
        <dbReference type="ARBA" id="ARBA00022643"/>
    </source>
</evidence>